<gene>
    <name evidence="1" type="ORF">BV22DRAFT_809861</name>
</gene>
<dbReference type="EMBL" id="MU266587">
    <property type="protein sequence ID" value="KAH7920340.1"/>
    <property type="molecule type" value="Genomic_DNA"/>
</dbReference>
<evidence type="ECO:0000313" key="2">
    <source>
        <dbReference type="Proteomes" id="UP000790709"/>
    </source>
</evidence>
<keyword evidence="2" id="KW-1185">Reference proteome</keyword>
<proteinExistence type="predicted"/>
<evidence type="ECO:0000313" key="1">
    <source>
        <dbReference type="EMBL" id="KAH7920340.1"/>
    </source>
</evidence>
<protein>
    <submittedName>
        <fullName evidence="1">Formyltransferase</fullName>
    </submittedName>
</protein>
<organism evidence="1 2">
    <name type="scientific">Leucogyrophana mollusca</name>
    <dbReference type="NCBI Taxonomy" id="85980"/>
    <lineage>
        <taxon>Eukaryota</taxon>
        <taxon>Fungi</taxon>
        <taxon>Dikarya</taxon>
        <taxon>Basidiomycota</taxon>
        <taxon>Agaricomycotina</taxon>
        <taxon>Agaricomycetes</taxon>
        <taxon>Agaricomycetidae</taxon>
        <taxon>Boletales</taxon>
        <taxon>Boletales incertae sedis</taxon>
        <taxon>Leucogyrophana</taxon>
    </lineage>
</organism>
<comment type="caution">
    <text evidence="1">The sequence shown here is derived from an EMBL/GenBank/DDBJ whole genome shotgun (WGS) entry which is preliminary data.</text>
</comment>
<accession>A0ACB8B3M8</accession>
<reference evidence="1" key="1">
    <citation type="journal article" date="2021" name="New Phytol.">
        <title>Evolutionary innovations through gain and loss of genes in the ectomycorrhizal Boletales.</title>
        <authorList>
            <person name="Wu G."/>
            <person name="Miyauchi S."/>
            <person name="Morin E."/>
            <person name="Kuo A."/>
            <person name="Drula E."/>
            <person name="Varga T."/>
            <person name="Kohler A."/>
            <person name="Feng B."/>
            <person name="Cao Y."/>
            <person name="Lipzen A."/>
            <person name="Daum C."/>
            <person name="Hundley H."/>
            <person name="Pangilinan J."/>
            <person name="Johnson J."/>
            <person name="Barry K."/>
            <person name="LaButti K."/>
            <person name="Ng V."/>
            <person name="Ahrendt S."/>
            <person name="Min B."/>
            <person name="Choi I.G."/>
            <person name="Park H."/>
            <person name="Plett J.M."/>
            <person name="Magnuson J."/>
            <person name="Spatafora J.W."/>
            <person name="Nagy L.G."/>
            <person name="Henrissat B."/>
            <person name="Grigoriev I.V."/>
            <person name="Yang Z.L."/>
            <person name="Xu J."/>
            <person name="Martin F.M."/>
        </authorList>
    </citation>
    <scope>NUCLEOTIDE SEQUENCE</scope>
    <source>
        <strain evidence="1">KUC20120723A-06</strain>
    </source>
</reference>
<dbReference type="Proteomes" id="UP000790709">
    <property type="component" value="Unassembled WGS sequence"/>
</dbReference>
<sequence>MHLLLHPPPRISVPCCKTWRPHRKFNATIVKRAHIHSKNTRPFDILFFGRDEFSCIVLNELYTARDVWSSISIATNPDVKTGRRGAHLSISPLKTLGESLGVPVHTIPREKPAFRHWLPPSPFSGSGNAHHLLITASFGRIIPAPLLHLFPEGRRLNVHPSLLPSYRGPAPIQRALMQGERDTGVCIIDMMEVRRKRLSEAGGEKENRSPSGGGIDAGSIWGHVGMPVPRDATFSSLRDALAQTGGKLLVAVIRDMLAGRASCTAQAPVLASTPRASAITATDALVDFEKMSAEDIERLHRAIGHQKPITAFLPTGKSLQLHSLSVLPAQSVPFDTPGLASYSSQTRALLVPCAGGGVLSVGHVKQQDRALLASREWWNGVKGLGLVGEEGGIQLRSNPDLVTH</sequence>
<name>A0ACB8B3M8_9AGAM</name>